<comment type="similarity">
    <text evidence="2 6">Belongs to the drug/metabolite transporter (DMT) superfamily. Plant drug/metabolite exporter (P-DME) (TC 2.A.7.4) family.</text>
</comment>
<evidence type="ECO:0000256" key="6">
    <source>
        <dbReference type="RuleBase" id="RU363077"/>
    </source>
</evidence>
<keyword evidence="10" id="KW-1185">Reference proteome</keyword>
<dbReference type="InterPro" id="IPR030184">
    <property type="entry name" value="WAT1-related"/>
</dbReference>
<sequence>MSKFKACMSEFFKNGKPFFAVIFIQFGFAGMDILSKAALNEGISNYVFVVYRHAVATVVMAPFALIFDRKIRPKMTRSVFIKIIFLGLLEPVIDQNLFFMGMKATTATFTAAMVNILPAITFVMACILRLEKLNLKGIRSQAKVVGTITTVAGAMVMTLMKGPIIELFWTKGRTYHEVGNQGVDFRHSIKGATMIAVGCFSWSGFMVLQAITLKSYPAELSLTVWICLMGTIEGALVALIMERGNTAVWALKWNTSLVAVLYTGIVCSGLAFYISGIVMKTRGPVFVTAFSPLSMIIVAVMGSIILAEQMYLGRVMGAIVIVAGLYLVVWGKSKDQDEVVKSLSADEELPQIQDKEFKENRNDKIITIKTSDGVSDHHNPINGLA</sequence>
<keyword evidence="3 6" id="KW-0812">Transmembrane</keyword>
<feature type="domain" description="EamA" evidence="7">
    <location>
        <begin position="190"/>
        <end position="329"/>
    </location>
</feature>
<dbReference type="PANTHER" id="PTHR31218">
    <property type="entry name" value="WAT1-RELATED PROTEIN"/>
    <property type="match status" value="1"/>
</dbReference>
<reference evidence="8" key="3">
    <citation type="submission" date="2020-06" db="EMBL/GenBank/DDBJ databases">
        <title>Helianthus annuus Genome sequencing and assembly Release 2.</title>
        <authorList>
            <person name="Gouzy J."/>
            <person name="Langlade N."/>
            <person name="Munos S."/>
        </authorList>
    </citation>
    <scope>NUCLEOTIDE SEQUENCE</scope>
    <source>
        <tissue evidence="8">Leaves</tissue>
    </source>
</reference>
<reference evidence="9" key="2">
    <citation type="submission" date="2017-02" db="EMBL/GenBank/DDBJ databases">
        <title>Sunflower complete genome.</title>
        <authorList>
            <person name="Langlade N."/>
            <person name="Munos S."/>
        </authorList>
    </citation>
    <scope>NUCLEOTIDE SEQUENCE [LARGE SCALE GENOMIC DNA]</scope>
    <source>
        <tissue evidence="9">Leaves</tissue>
    </source>
</reference>
<evidence type="ECO:0000256" key="5">
    <source>
        <dbReference type="ARBA" id="ARBA00023136"/>
    </source>
</evidence>
<dbReference type="AlphaFoldDB" id="A0A251SQR4"/>
<reference evidence="8 10" key="1">
    <citation type="journal article" date="2017" name="Nature">
        <title>The sunflower genome provides insights into oil metabolism, flowering and Asterid evolution.</title>
        <authorList>
            <person name="Badouin H."/>
            <person name="Gouzy J."/>
            <person name="Grassa C.J."/>
            <person name="Murat F."/>
            <person name="Staton S.E."/>
            <person name="Cottret L."/>
            <person name="Lelandais-Briere C."/>
            <person name="Owens G.L."/>
            <person name="Carrere S."/>
            <person name="Mayjonade B."/>
            <person name="Legrand L."/>
            <person name="Gill N."/>
            <person name="Kane N.C."/>
            <person name="Bowers J.E."/>
            <person name="Hubner S."/>
            <person name="Bellec A."/>
            <person name="Berard A."/>
            <person name="Berges H."/>
            <person name="Blanchet N."/>
            <person name="Boniface M.C."/>
            <person name="Brunel D."/>
            <person name="Catrice O."/>
            <person name="Chaidir N."/>
            <person name="Claudel C."/>
            <person name="Donnadieu C."/>
            <person name="Faraut T."/>
            <person name="Fievet G."/>
            <person name="Helmstetter N."/>
            <person name="King M."/>
            <person name="Knapp S.J."/>
            <person name="Lai Z."/>
            <person name="Le Paslier M.C."/>
            <person name="Lippi Y."/>
            <person name="Lorenzon L."/>
            <person name="Mandel J.R."/>
            <person name="Marage G."/>
            <person name="Marchand G."/>
            <person name="Marquand E."/>
            <person name="Bret-Mestries E."/>
            <person name="Morien E."/>
            <person name="Nambeesan S."/>
            <person name="Nguyen T."/>
            <person name="Pegot-Espagnet P."/>
            <person name="Pouilly N."/>
            <person name="Raftis F."/>
            <person name="Sallet E."/>
            <person name="Schiex T."/>
            <person name="Thomas J."/>
            <person name="Vandecasteele C."/>
            <person name="Vares D."/>
            <person name="Vear F."/>
            <person name="Vautrin S."/>
            <person name="Crespi M."/>
            <person name="Mangin B."/>
            <person name="Burke J.M."/>
            <person name="Salse J."/>
            <person name="Munos S."/>
            <person name="Vincourt P."/>
            <person name="Rieseberg L.H."/>
            <person name="Langlade N.B."/>
        </authorList>
    </citation>
    <scope>NUCLEOTIDE SEQUENCE [LARGE SCALE GENOMIC DNA]</scope>
    <source>
        <strain evidence="10">cv. SF193</strain>
        <tissue evidence="8">Leaves</tissue>
    </source>
</reference>
<feature type="transmembrane region" description="Helical" evidence="6">
    <location>
        <begin position="220"/>
        <end position="241"/>
    </location>
</feature>
<evidence type="ECO:0000256" key="2">
    <source>
        <dbReference type="ARBA" id="ARBA00007635"/>
    </source>
</evidence>
<comment type="subcellular location">
    <subcellularLocation>
        <location evidence="1 6">Membrane</location>
        <topology evidence="1 6">Multi-pass membrane protein</topology>
    </subcellularLocation>
</comment>
<feature type="transmembrane region" description="Helical" evidence="6">
    <location>
        <begin position="189"/>
        <end position="208"/>
    </location>
</feature>
<keyword evidence="4 6" id="KW-1133">Transmembrane helix</keyword>
<dbReference type="EMBL" id="CM007902">
    <property type="protein sequence ID" value="OTG01178.1"/>
    <property type="molecule type" value="Genomic_DNA"/>
</dbReference>
<feature type="transmembrane region" description="Helical" evidence="6">
    <location>
        <begin position="142"/>
        <end position="169"/>
    </location>
</feature>
<dbReference type="SUPFAM" id="SSF103481">
    <property type="entry name" value="Multidrug resistance efflux transporter EmrE"/>
    <property type="match status" value="2"/>
</dbReference>
<gene>
    <name evidence="9" type="ORF">HannXRQ_Chr13g0399241</name>
    <name evidence="8" type="ORF">HanXRQr2_Chr13g0583731</name>
</gene>
<dbReference type="GO" id="GO:0022857">
    <property type="term" value="F:transmembrane transporter activity"/>
    <property type="evidence" value="ECO:0007669"/>
    <property type="project" value="InterPro"/>
</dbReference>
<feature type="transmembrane region" description="Helical" evidence="6">
    <location>
        <begin position="253"/>
        <end position="273"/>
    </location>
</feature>
<evidence type="ECO:0000313" key="8">
    <source>
        <dbReference type="EMBL" id="KAF5772997.1"/>
    </source>
</evidence>
<organism evidence="9 10">
    <name type="scientific">Helianthus annuus</name>
    <name type="common">Common sunflower</name>
    <dbReference type="NCBI Taxonomy" id="4232"/>
    <lineage>
        <taxon>Eukaryota</taxon>
        <taxon>Viridiplantae</taxon>
        <taxon>Streptophyta</taxon>
        <taxon>Embryophyta</taxon>
        <taxon>Tracheophyta</taxon>
        <taxon>Spermatophyta</taxon>
        <taxon>Magnoliopsida</taxon>
        <taxon>eudicotyledons</taxon>
        <taxon>Gunneridae</taxon>
        <taxon>Pentapetalae</taxon>
        <taxon>asterids</taxon>
        <taxon>campanulids</taxon>
        <taxon>Asterales</taxon>
        <taxon>Asteraceae</taxon>
        <taxon>Asteroideae</taxon>
        <taxon>Heliantheae alliance</taxon>
        <taxon>Heliantheae</taxon>
        <taxon>Helianthus</taxon>
    </lineage>
</organism>
<dbReference type="GO" id="GO:0005886">
    <property type="term" value="C:plasma membrane"/>
    <property type="evidence" value="ECO:0000318"/>
    <property type="project" value="GO_Central"/>
</dbReference>
<protein>
    <recommendedName>
        <fullName evidence="6">WAT1-related protein</fullName>
    </recommendedName>
</protein>
<evidence type="ECO:0000313" key="10">
    <source>
        <dbReference type="Proteomes" id="UP000215914"/>
    </source>
</evidence>
<dbReference type="OrthoDB" id="1728340at2759"/>
<proteinExistence type="inferred from homology"/>
<dbReference type="InParanoid" id="A0A251SQR4"/>
<dbReference type="InterPro" id="IPR037185">
    <property type="entry name" value="EmrE-like"/>
</dbReference>
<feature type="transmembrane region" description="Helical" evidence="6">
    <location>
        <begin position="107"/>
        <end position="130"/>
    </location>
</feature>
<feature type="domain" description="EamA" evidence="7">
    <location>
        <begin position="20"/>
        <end position="158"/>
    </location>
</feature>
<dbReference type="Pfam" id="PF00892">
    <property type="entry name" value="EamA"/>
    <property type="match status" value="2"/>
</dbReference>
<feature type="transmembrane region" description="Helical" evidence="6">
    <location>
        <begin position="79"/>
        <end position="101"/>
    </location>
</feature>
<dbReference type="InterPro" id="IPR000620">
    <property type="entry name" value="EamA_dom"/>
</dbReference>
<dbReference type="FunCoup" id="A0A251SQR4">
    <property type="interactions" value="299"/>
</dbReference>
<name>A0A251SQR4_HELAN</name>
<dbReference type="Gramene" id="mRNA:HanXRQr2_Chr13g0583731">
    <property type="protein sequence ID" value="mRNA:HanXRQr2_Chr13g0583731"/>
    <property type="gene ID" value="HanXRQr2_Chr13g0583731"/>
</dbReference>
<feature type="transmembrane region" description="Helical" evidence="6">
    <location>
        <begin position="47"/>
        <end position="67"/>
    </location>
</feature>
<feature type="transmembrane region" description="Helical" evidence="6">
    <location>
        <begin position="285"/>
        <end position="305"/>
    </location>
</feature>
<dbReference type="EMBL" id="MNCJ02000328">
    <property type="protein sequence ID" value="KAF5772997.1"/>
    <property type="molecule type" value="Genomic_DNA"/>
</dbReference>
<accession>A0A251SQR4</accession>
<evidence type="ECO:0000259" key="7">
    <source>
        <dbReference type="Pfam" id="PF00892"/>
    </source>
</evidence>
<dbReference type="Proteomes" id="UP000215914">
    <property type="component" value="Chromosome 13"/>
</dbReference>
<evidence type="ECO:0000256" key="1">
    <source>
        <dbReference type="ARBA" id="ARBA00004141"/>
    </source>
</evidence>
<evidence type="ECO:0000256" key="3">
    <source>
        <dbReference type="ARBA" id="ARBA00022692"/>
    </source>
</evidence>
<feature type="transmembrane region" description="Helical" evidence="6">
    <location>
        <begin position="311"/>
        <end position="331"/>
    </location>
</feature>
<keyword evidence="5 6" id="KW-0472">Membrane</keyword>
<evidence type="ECO:0000313" key="9">
    <source>
        <dbReference type="EMBL" id="OTG01178.1"/>
    </source>
</evidence>
<evidence type="ECO:0000256" key="4">
    <source>
        <dbReference type="ARBA" id="ARBA00022989"/>
    </source>
</evidence>
<dbReference type="OMA" id="CMEKVRP"/>